<evidence type="ECO:0000256" key="1">
    <source>
        <dbReference type="SAM" id="MobiDB-lite"/>
    </source>
</evidence>
<evidence type="ECO:0000313" key="2">
    <source>
        <dbReference type="EMBL" id="QEL17925.1"/>
    </source>
</evidence>
<keyword evidence="3" id="KW-1185">Reference proteome</keyword>
<dbReference type="RefSeq" id="WP_149112477.1">
    <property type="nucleotide sequence ID" value="NZ_CP042425.1"/>
</dbReference>
<sequence length="72" mass="7916">MRFTLRYHAELPARVRFVAIGLGVGDVAFVRCTVETVRVAAGPENRFDTPKESDPHPGAIPARKEGRDARPS</sequence>
<dbReference type="EMBL" id="CP042425">
    <property type="protein sequence ID" value="QEL17925.1"/>
    <property type="molecule type" value="Genomic_DNA"/>
</dbReference>
<feature type="region of interest" description="Disordered" evidence="1">
    <location>
        <begin position="41"/>
        <end position="72"/>
    </location>
</feature>
<dbReference type="AlphaFoldDB" id="A0A5C1AH17"/>
<evidence type="ECO:0000313" key="3">
    <source>
        <dbReference type="Proteomes" id="UP000324974"/>
    </source>
</evidence>
<feature type="compositionally biased region" description="Basic and acidic residues" evidence="1">
    <location>
        <begin position="45"/>
        <end position="55"/>
    </location>
</feature>
<dbReference type="KEGG" id="lrs:PX52LOC_04938"/>
<organism evidence="2 3">
    <name type="scientific">Limnoglobus roseus</name>
    <dbReference type="NCBI Taxonomy" id="2598579"/>
    <lineage>
        <taxon>Bacteria</taxon>
        <taxon>Pseudomonadati</taxon>
        <taxon>Planctomycetota</taxon>
        <taxon>Planctomycetia</taxon>
        <taxon>Gemmatales</taxon>
        <taxon>Gemmataceae</taxon>
        <taxon>Limnoglobus</taxon>
    </lineage>
</organism>
<gene>
    <name evidence="2" type="ORF">PX52LOC_04938</name>
</gene>
<name>A0A5C1AH17_9BACT</name>
<accession>A0A5C1AH17</accession>
<proteinExistence type="predicted"/>
<feature type="compositionally biased region" description="Basic and acidic residues" evidence="1">
    <location>
        <begin position="62"/>
        <end position="72"/>
    </location>
</feature>
<dbReference type="Proteomes" id="UP000324974">
    <property type="component" value="Chromosome"/>
</dbReference>
<protein>
    <submittedName>
        <fullName evidence="2">Uncharacterized protein</fullName>
    </submittedName>
</protein>
<reference evidence="3" key="1">
    <citation type="submission" date="2019-08" db="EMBL/GenBank/DDBJ databases">
        <title>Limnoglobus roseus gen. nov., sp. nov., a novel freshwater planctomycete with a giant genome from the family Gemmataceae.</title>
        <authorList>
            <person name="Kulichevskaya I.S."/>
            <person name="Naumoff D.G."/>
            <person name="Miroshnikov K."/>
            <person name="Ivanova A."/>
            <person name="Philippov D.A."/>
            <person name="Hakobyan A."/>
            <person name="Rijpstra I.C."/>
            <person name="Sinninghe Damste J.S."/>
            <person name="Liesack W."/>
            <person name="Dedysh S.N."/>
        </authorList>
    </citation>
    <scope>NUCLEOTIDE SEQUENCE [LARGE SCALE GENOMIC DNA]</scope>
    <source>
        <strain evidence="3">PX52</strain>
    </source>
</reference>